<protein>
    <submittedName>
        <fullName evidence="1">Potassium-transporting ATPase subunit C</fullName>
    </submittedName>
</protein>
<dbReference type="AlphaFoldDB" id="A0A2X1QXI0"/>
<evidence type="ECO:0000313" key="2">
    <source>
        <dbReference type="Proteomes" id="UP000251123"/>
    </source>
</evidence>
<gene>
    <name evidence="1" type="ORF">NCTC9601_03638</name>
</gene>
<name>A0A2X1QXI0_KLEPN</name>
<organism evidence="1 2">
    <name type="scientific">Klebsiella pneumoniae</name>
    <dbReference type="NCBI Taxonomy" id="573"/>
    <lineage>
        <taxon>Bacteria</taxon>
        <taxon>Pseudomonadati</taxon>
        <taxon>Pseudomonadota</taxon>
        <taxon>Gammaproteobacteria</taxon>
        <taxon>Enterobacterales</taxon>
        <taxon>Enterobacteriaceae</taxon>
        <taxon>Klebsiella/Raoultella group</taxon>
        <taxon>Klebsiella</taxon>
        <taxon>Klebsiella pneumoniae complex</taxon>
    </lineage>
</organism>
<reference evidence="1 2" key="1">
    <citation type="submission" date="2018-06" db="EMBL/GenBank/DDBJ databases">
        <authorList>
            <consortium name="Pathogen Informatics"/>
            <person name="Doyle S."/>
        </authorList>
    </citation>
    <scope>NUCLEOTIDE SEQUENCE [LARGE SCALE GENOMIC DNA]</scope>
    <source>
        <strain evidence="1 2">NCTC9601</strain>
    </source>
</reference>
<sequence length="34" mass="3601">MSLIRPALVLFILLTLLTGGVYPLLTTSPGTMVV</sequence>
<evidence type="ECO:0000313" key="1">
    <source>
        <dbReference type="EMBL" id="SPX56437.1"/>
    </source>
</evidence>
<dbReference type="Proteomes" id="UP000251123">
    <property type="component" value="Unassembled WGS sequence"/>
</dbReference>
<dbReference type="EMBL" id="UASN01000021">
    <property type="protein sequence ID" value="SPX56437.1"/>
    <property type="molecule type" value="Genomic_DNA"/>
</dbReference>
<proteinExistence type="predicted"/>
<accession>A0A2X1QXI0</accession>